<sequence>MSSFYPYFGHKSILKKGPQEETPSREGQDGFLRARAATLRCKKGLVKKGRGWAALLVFVSFILS</sequence>
<proteinExistence type="predicted"/>
<comment type="caution">
    <text evidence="1">The sequence shown here is derived from an EMBL/GenBank/DDBJ whole genome shotgun (WGS) entry which is preliminary data.</text>
</comment>
<dbReference type="EMBL" id="PCRM01000033">
    <property type="protein sequence ID" value="PIP21568.1"/>
    <property type="molecule type" value="Genomic_DNA"/>
</dbReference>
<gene>
    <name evidence="1" type="ORF">COX39_02175</name>
</gene>
<evidence type="ECO:0000313" key="2">
    <source>
        <dbReference type="Proteomes" id="UP000231567"/>
    </source>
</evidence>
<reference evidence="1 2" key="1">
    <citation type="submission" date="2017-09" db="EMBL/GenBank/DDBJ databases">
        <title>Depth-based differentiation of microbial function through sediment-hosted aquifers and enrichment of novel symbionts in the deep terrestrial subsurface.</title>
        <authorList>
            <person name="Probst A.J."/>
            <person name="Ladd B."/>
            <person name="Jarett J.K."/>
            <person name="Geller-Mcgrath D.E."/>
            <person name="Sieber C.M."/>
            <person name="Emerson J.B."/>
            <person name="Anantharaman K."/>
            <person name="Thomas B.C."/>
            <person name="Malmstrom R."/>
            <person name="Stieglmeier M."/>
            <person name="Klingl A."/>
            <person name="Woyke T."/>
            <person name="Ryan C.M."/>
            <person name="Banfield J.F."/>
        </authorList>
    </citation>
    <scope>NUCLEOTIDE SEQUENCE [LARGE SCALE GENOMIC DNA]</scope>
    <source>
        <strain evidence="1">CG23_combo_of_CG06-09_8_20_14_all_40_13</strain>
    </source>
</reference>
<dbReference type="AlphaFoldDB" id="A0A2G9YQP6"/>
<protein>
    <submittedName>
        <fullName evidence="1">Uncharacterized protein</fullName>
    </submittedName>
</protein>
<name>A0A2G9YQP6_9BACT</name>
<dbReference type="Proteomes" id="UP000231567">
    <property type="component" value="Unassembled WGS sequence"/>
</dbReference>
<organism evidence="1 2">
    <name type="scientific">Candidatus Nealsonbacteria bacterium CG23_combo_of_CG06-09_8_20_14_all_40_13</name>
    <dbReference type="NCBI Taxonomy" id="1974724"/>
    <lineage>
        <taxon>Bacteria</taxon>
        <taxon>Candidatus Nealsoniibacteriota</taxon>
    </lineage>
</organism>
<evidence type="ECO:0000313" key="1">
    <source>
        <dbReference type="EMBL" id="PIP21568.1"/>
    </source>
</evidence>
<accession>A0A2G9YQP6</accession>